<proteinExistence type="predicted"/>
<comment type="caution">
    <text evidence="1">The sequence shown here is derived from an EMBL/GenBank/DDBJ whole genome shotgun (WGS) entry which is preliminary data.</text>
</comment>
<dbReference type="RefSeq" id="WP_379534531.1">
    <property type="nucleotide sequence ID" value="NZ_JBHSBI010000036.1"/>
</dbReference>
<protein>
    <submittedName>
        <fullName evidence="1">Uncharacterized protein</fullName>
    </submittedName>
</protein>
<accession>A0ABV8GPB7</accession>
<evidence type="ECO:0000313" key="1">
    <source>
        <dbReference type="EMBL" id="MFC4014696.1"/>
    </source>
</evidence>
<name>A0ABV8GPB7_9ACTN</name>
<evidence type="ECO:0000313" key="2">
    <source>
        <dbReference type="Proteomes" id="UP001595851"/>
    </source>
</evidence>
<gene>
    <name evidence="1" type="ORF">ACFOY2_46250</name>
</gene>
<sequence>MAIDFTTRPYFGYLHTELTALGFTDLGRDPEELGGYDSLFTRVYQGFGFHVEIHEQDGDVTLRQFGPGEAAEGSDTYRNGSESDVKFDRRMHPAIVTGAIEAAVKLGKDTDRSYAVLAVA</sequence>
<dbReference type="Proteomes" id="UP001595851">
    <property type="component" value="Unassembled WGS sequence"/>
</dbReference>
<reference evidence="2" key="1">
    <citation type="journal article" date="2019" name="Int. J. Syst. Evol. Microbiol.">
        <title>The Global Catalogue of Microorganisms (GCM) 10K type strain sequencing project: providing services to taxonomists for standard genome sequencing and annotation.</title>
        <authorList>
            <consortium name="The Broad Institute Genomics Platform"/>
            <consortium name="The Broad Institute Genome Sequencing Center for Infectious Disease"/>
            <person name="Wu L."/>
            <person name="Ma J."/>
        </authorList>
    </citation>
    <scope>NUCLEOTIDE SEQUENCE [LARGE SCALE GENOMIC DNA]</scope>
    <source>
        <strain evidence="2">TBRC 1276</strain>
    </source>
</reference>
<organism evidence="1 2">
    <name type="scientific">Nonomuraea purpurea</name>
    <dbReference type="NCBI Taxonomy" id="1849276"/>
    <lineage>
        <taxon>Bacteria</taxon>
        <taxon>Bacillati</taxon>
        <taxon>Actinomycetota</taxon>
        <taxon>Actinomycetes</taxon>
        <taxon>Streptosporangiales</taxon>
        <taxon>Streptosporangiaceae</taxon>
        <taxon>Nonomuraea</taxon>
    </lineage>
</organism>
<keyword evidence="2" id="KW-1185">Reference proteome</keyword>
<dbReference type="EMBL" id="JBHSBI010000036">
    <property type="protein sequence ID" value="MFC4014696.1"/>
    <property type="molecule type" value="Genomic_DNA"/>
</dbReference>